<dbReference type="EMBL" id="JAVDXW010000001">
    <property type="protein sequence ID" value="MDR7301704.1"/>
    <property type="molecule type" value="Genomic_DNA"/>
</dbReference>
<dbReference type="RefSeq" id="WP_310272582.1">
    <property type="nucleotide sequence ID" value="NZ_JAVDXW010000001.1"/>
</dbReference>
<name>A0AAE4CLD3_9ACTN</name>
<sequence length="520" mass="52797">MAACSAASLVAMCLSLPTAVAQNTPPTTPVPEPENPGQPPASQPPPVPQPGPVVAEAGTGIGMLRILPGAVPGDSIIEDPEFNDKLPRQSLLEAGMGIAVAQANSEAYLAQERAIAESSPVGFAVGGNAPLLPGSLAQTALPDHSEPTTSGLQPPSSPARKLLDAGLVEGSVQARWDRRLGPCVQPIADSKTSMAGISAVNVLPSLPSGPEELTSLLSGDGKNSGMDTATAHALGAQLGDMQGPLSRLGGLLTGQTEAAGGAGALLSVPGAIRAHSNIRLVDVPGQDGKAVRSTSRFRLGSIRLFAGTQQEIRIDVVSTPTLTATSTGDPETSTVEYQAPVLRVSQGGEKIGALSATNPNIEVPIGVPMPGSGVDSDTPLVGHPEMPHVLDIGVLRLSIGDVQKSRDGDEVRALARLLDVTVLPGESLGIPTSLAEISFGEQAVRADAPTGGVHCDVPAPTTSSAAAPSPATPDSENDRSQTVPVLAVTSGAYHTVPLFWTGSCLLILGAILVSAVPRRR</sequence>
<feature type="chain" id="PRO_5042014847" description="Secreted protein" evidence="3">
    <location>
        <begin position="22"/>
        <end position="520"/>
    </location>
</feature>
<evidence type="ECO:0000256" key="1">
    <source>
        <dbReference type="SAM" id="MobiDB-lite"/>
    </source>
</evidence>
<evidence type="ECO:0000313" key="4">
    <source>
        <dbReference type="EMBL" id="MDR7301704.1"/>
    </source>
</evidence>
<feature type="signal peptide" evidence="3">
    <location>
        <begin position="1"/>
        <end position="21"/>
    </location>
</feature>
<reference evidence="4" key="1">
    <citation type="submission" date="2023-07" db="EMBL/GenBank/DDBJ databases">
        <title>Sequencing the genomes of 1000 actinobacteria strains.</title>
        <authorList>
            <person name="Klenk H.-P."/>
        </authorList>
    </citation>
    <scope>NUCLEOTIDE SEQUENCE</scope>
    <source>
        <strain evidence="4">DSM 45977</strain>
    </source>
</reference>
<dbReference type="Proteomes" id="UP001180845">
    <property type="component" value="Unassembled WGS sequence"/>
</dbReference>
<dbReference type="AlphaFoldDB" id="A0AAE4CLD3"/>
<evidence type="ECO:0008006" key="6">
    <source>
        <dbReference type="Google" id="ProtNLM"/>
    </source>
</evidence>
<evidence type="ECO:0000313" key="5">
    <source>
        <dbReference type="Proteomes" id="UP001180845"/>
    </source>
</evidence>
<evidence type="ECO:0000256" key="3">
    <source>
        <dbReference type="SAM" id="SignalP"/>
    </source>
</evidence>
<protein>
    <recommendedName>
        <fullName evidence="6">Secreted protein</fullName>
    </recommendedName>
</protein>
<gene>
    <name evidence="4" type="ORF">JOF55_001885</name>
</gene>
<feature type="region of interest" description="Disordered" evidence="1">
    <location>
        <begin position="450"/>
        <end position="481"/>
    </location>
</feature>
<keyword evidence="5" id="KW-1185">Reference proteome</keyword>
<feature type="compositionally biased region" description="Pro residues" evidence="1">
    <location>
        <begin position="26"/>
        <end position="51"/>
    </location>
</feature>
<keyword evidence="3" id="KW-0732">Signal</keyword>
<keyword evidence="2" id="KW-0472">Membrane</keyword>
<accession>A0AAE4CLD3</accession>
<keyword evidence="2" id="KW-1133">Transmembrane helix</keyword>
<evidence type="ECO:0000256" key="2">
    <source>
        <dbReference type="SAM" id="Phobius"/>
    </source>
</evidence>
<feature type="transmembrane region" description="Helical" evidence="2">
    <location>
        <begin position="498"/>
        <end position="516"/>
    </location>
</feature>
<feature type="region of interest" description="Disordered" evidence="1">
    <location>
        <begin position="20"/>
        <end position="55"/>
    </location>
</feature>
<organism evidence="4 5">
    <name type="scientific">Haloactinomyces albus</name>
    <dbReference type="NCBI Taxonomy" id="1352928"/>
    <lineage>
        <taxon>Bacteria</taxon>
        <taxon>Bacillati</taxon>
        <taxon>Actinomycetota</taxon>
        <taxon>Actinomycetes</taxon>
        <taxon>Actinopolysporales</taxon>
        <taxon>Actinopolysporaceae</taxon>
        <taxon>Haloactinomyces</taxon>
    </lineage>
</organism>
<keyword evidence="2" id="KW-0812">Transmembrane</keyword>
<comment type="caution">
    <text evidence="4">The sequence shown here is derived from an EMBL/GenBank/DDBJ whole genome shotgun (WGS) entry which is preliminary data.</text>
</comment>
<feature type="compositionally biased region" description="Low complexity" evidence="1">
    <location>
        <begin position="458"/>
        <end position="473"/>
    </location>
</feature>
<feature type="region of interest" description="Disordered" evidence="1">
    <location>
        <begin position="135"/>
        <end position="160"/>
    </location>
</feature>
<proteinExistence type="predicted"/>